<dbReference type="Gene3D" id="3.40.30.10">
    <property type="entry name" value="Glutaredoxin"/>
    <property type="match status" value="1"/>
</dbReference>
<keyword evidence="3" id="KW-1185">Reference proteome</keyword>
<organism evidence="2 3">
    <name type="scientific">Hydrocarboniphaga daqingensis</name>
    <dbReference type="NCBI Taxonomy" id="490188"/>
    <lineage>
        <taxon>Bacteria</taxon>
        <taxon>Pseudomonadati</taxon>
        <taxon>Pseudomonadota</taxon>
        <taxon>Gammaproteobacteria</taxon>
        <taxon>Nevskiales</taxon>
        <taxon>Nevskiaceae</taxon>
        <taxon>Hydrocarboniphaga</taxon>
    </lineage>
</organism>
<evidence type="ECO:0000313" key="3">
    <source>
        <dbReference type="Proteomes" id="UP000199758"/>
    </source>
</evidence>
<evidence type="ECO:0000259" key="1">
    <source>
        <dbReference type="PROSITE" id="PS51352"/>
    </source>
</evidence>
<dbReference type="InterPro" id="IPR036249">
    <property type="entry name" value="Thioredoxin-like_sf"/>
</dbReference>
<dbReference type="Pfam" id="PF00085">
    <property type="entry name" value="Thioredoxin"/>
    <property type="match status" value="1"/>
</dbReference>
<dbReference type="AlphaFoldDB" id="A0A1M5Q1B9"/>
<dbReference type="RefSeq" id="WP_072897940.1">
    <property type="nucleotide sequence ID" value="NZ_FQWZ01000005.1"/>
</dbReference>
<dbReference type="STRING" id="490188.SAMN04488068_2448"/>
<evidence type="ECO:0000313" key="2">
    <source>
        <dbReference type="EMBL" id="SHH07848.1"/>
    </source>
</evidence>
<protein>
    <submittedName>
        <fullName evidence="2">Thioredoxin</fullName>
    </submittedName>
</protein>
<dbReference type="SUPFAM" id="SSF52833">
    <property type="entry name" value="Thioredoxin-like"/>
    <property type="match status" value="1"/>
</dbReference>
<dbReference type="EMBL" id="FQWZ01000005">
    <property type="protein sequence ID" value="SHH07848.1"/>
    <property type="molecule type" value="Genomic_DNA"/>
</dbReference>
<dbReference type="Proteomes" id="UP000199758">
    <property type="component" value="Unassembled WGS sequence"/>
</dbReference>
<name>A0A1M5Q1B9_9GAMM</name>
<gene>
    <name evidence="2" type="ORF">SAMN04488068_2448</name>
</gene>
<dbReference type="InterPro" id="IPR013766">
    <property type="entry name" value="Thioredoxin_domain"/>
</dbReference>
<feature type="domain" description="Thioredoxin" evidence="1">
    <location>
        <begin position="14"/>
        <end position="138"/>
    </location>
</feature>
<sequence length="140" mass="15752">MSALLRAQRPWWYRLLGTVALFGSGLVWSPGVLSADRPMAVWYYADWCMNCKLISPKIAAVQPDYEARVDFVKLDVTDAAGKAHSQQRARELGILSLYMDNTATGWLALVDRNGRQVGELRQQMTLEQMRGALDRLAPPQ</sequence>
<proteinExistence type="predicted"/>
<dbReference type="PROSITE" id="PS51352">
    <property type="entry name" value="THIOREDOXIN_2"/>
    <property type="match status" value="1"/>
</dbReference>
<accession>A0A1M5Q1B9</accession>
<reference evidence="2 3" key="1">
    <citation type="submission" date="2016-11" db="EMBL/GenBank/DDBJ databases">
        <authorList>
            <person name="Jaros S."/>
            <person name="Januszkiewicz K."/>
            <person name="Wedrychowicz H."/>
        </authorList>
    </citation>
    <scope>NUCLEOTIDE SEQUENCE [LARGE SCALE GENOMIC DNA]</scope>
    <source>
        <strain evidence="2 3">CGMCC 1.7049</strain>
    </source>
</reference>